<dbReference type="Proteomes" id="UP001642540">
    <property type="component" value="Unassembled WGS sequence"/>
</dbReference>
<evidence type="ECO:0000256" key="3">
    <source>
        <dbReference type="ARBA" id="ARBA00022771"/>
    </source>
</evidence>
<feature type="compositionally biased region" description="Polar residues" evidence="6">
    <location>
        <begin position="793"/>
        <end position="804"/>
    </location>
</feature>
<feature type="domain" description="C2H2-type" evidence="7">
    <location>
        <begin position="1004"/>
        <end position="1027"/>
    </location>
</feature>
<keyword evidence="9" id="KW-1185">Reference proteome</keyword>
<proteinExistence type="predicted"/>
<dbReference type="SUPFAM" id="SSF57667">
    <property type="entry name" value="beta-beta-alpha zinc fingers"/>
    <property type="match status" value="2"/>
</dbReference>
<feature type="compositionally biased region" description="Basic and acidic residues" evidence="6">
    <location>
        <begin position="285"/>
        <end position="300"/>
    </location>
</feature>
<dbReference type="SMART" id="SM00355">
    <property type="entry name" value="ZnF_C2H2"/>
    <property type="match status" value="8"/>
</dbReference>
<feature type="compositionally biased region" description="Basic and acidic residues" evidence="6">
    <location>
        <begin position="214"/>
        <end position="230"/>
    </location>
</feature>
<dbReference type="InterPro" id="IPR013087">
    <property type="entry name" value="Znf_C2H2_type"/>
</dbReference>
<dbReference type="PROSITE" id="PS00028">
    <property type="entry name" value="ZINC_FINGER_C2H2_1"/>
    <property type="match status" value="4"/>
</dbReference>
<dbReference type="Pfam" id="PF00096">
    <property type="entry name" value="zf-C2H2"/>
    <property type="match status" value="2"/>
</dbReference>
<dbReference type="EMBL" id="CAXLJM020000111">
    <property type="protein sequence ID" value="CAL8136646.1"/>
    <property type="molecule type" value="Genomic_DNA"/>
</dbReference>
<dbReference type="Gene3D" id="3.30.160.60">
    <property type="entry name" value="Classic Zinc Finger"/>
    <property type="match status" value="4"/>
</dbReference>
<organism evidence="8 9">
    <name type="scientific">Orchesella dallaii</name>
    <dbReference type="NCBI Taxonomy" id="48710"/>
    <lineage>
        <taxon>Eukaryota</taxon>
        <taxon>Metazoa</taxon>
        <taxon>Ecdysozoa</taxon>
        <taxon>Arthropoda</taxon>
        <taxon>Hexapoda</taxon>
        <taxon>Collembola</taxon>
        <taxon>Entomobryomorpha</taxon>
        <taxon>Entomobryoidea</taxon>
        <taxon>Orchesellidae</taxon>
        <taxon>Orchesellinae</taxon>
        <taxon>Orchesella</taxon>
    </lineage>
</organism>
<feature type="compositionally biased region" description="Basic and acidic residues" evidence="6">
    <location>
        <begin position="55"/>
        <end position="64"/>
    </location>
</feature>
<sequence length="1284" mass="147875">MSEPPQKYVSVKLEPASENEFYEEEDNQLSHHKEEEEEEVVIRRRSSQRAVVVNVKRENYREIETDTDDEESQGREADDDDDYYQHQPKKNAVPKTNSISTCQKRKRGRPAGAKNRSKSKENEGDKGEVEREEKEKRQVRKAPKKGVKMEVDSDPDEQYNSSSSSSTRKRGDWKSLSREEDRIRKQLKRAQMSLAEREEYLKKQRERKQARRSQMTDKEREEQRRRERERKALKRQLKTPEQKREESQRETIRRLVQHSNMSPEQMAEYKQKRYFQYLTQKAKKSEEELELKRRLHTEKQKLKRQSLTGQERQKFLDQLKNSYRKRIERLKKDPNKWEEAQRKWKEYRIKRKERNKANRETSQGQVKKRSKEKEGEDQGGERSGNKSKPRKKTCPGIKLATPGETEEEKQRRLLENKRLRIQRCNIRRRLAYQKLLDSGMTMDEIRRQKETSEQRERRLITNRINFAKRSIRKRLSQRGAPPEEIEAKIQEFVATYEPHRDFKPYVPRPANHRPINPEDLALLLQGKSKITMATEEEATSNTRGFRKNSTFSGIAAATWSPAYLSSSSFSSPITSSLAFPSTSTAAILGQARLPPPPSTSPAEPFSPSSIAINMSISNSNTNINFPSQIQIPSPSVSSTISDAHSCLCGSEQEENHQEFVTNLSSQDIDFNHYETPSPQYQPHTQSYSQSHPQNSSQNFHHPQHQQGSFSLFDDINAFDVKSSHSAYHQDDFSSSTASYDPPPVSSSSFITEFHHLDDNPSPDKEIHPHCMPPPPPLHEIPRGRGGRGRPRGSKTNSRSTKPQNKSGGKKSERKSTTSSRGGRRAGAGRPKKGEAREPRPTSLPKLNPNQPKRIPGMPRGVYEGKDPKVKRDQVCEMCGNSYSVRYIGDHRTMFHNPNFDYSSGKCLICGESFSSGQKFYKHFIKEHKPGKDSDGKERNHICVSCGEAFVSSEGLQRHEYYQHGDGTKKENFVSCPHCQKEFKQRITLNNHIRVVHSSLGLNLYGCLRCDQKFGLTKELKEHVRVAHPESYFPCEDCNMLKYTKGSLLMHQNYCVKRPTEKKREGRRKEEKYVGIERFPVNCEICQKQIALYSITRHYKDTHGVVDEVFKCGSGNCGKSFKRREWWVAHMETVHSILPEDVKEEIGKYNVEDRSKVVITNYGQKRSYSNKGKKVKGGRKSGGGGRGKNKGRQKKKKVVVSSSSEEEEAEEEKQEQKLDPVAITQPLTLEAVSPFLPNGEVDEGVVKMELPDSESCGSENNEEGLLTLPFDIEKEEMMSNASESE</sequence>
<feature type="compositionally biased region" description="Basic and acidic residues" evidence="6">
    <location>
        <begin position="169"/>
        <end position="184"/>
    </location>
</feature>
<feature type="region of interest" description="Disordered" evidence="6">
    <location>
        <begin position="285"/>
        <end position="320"/>
    </location>
</feature>
<feature type="region of interest" description="Disordered" evidence="6">
    <location>
        <begin position="1"/>
        <end position="268"/>
    </location>
</feature>
<feature type="region of interest" description="Disordered" evidence="6">
    <location>
        <begin position="728"/>
        <end position="867"/>
    </location>
</feature>
<dbReference type="InterPro" id="IPR050752">
    <property type="entry name" value="C2H2-ZF_domain"/>
</dbReference>
<feature type="compositionally biased region" description="Basic residues" evidence="6">
    <location>
        <begin position="137"/>
        <end position="146"/>
    </location>
</feature>
<evidence type="ECO:0000313" key="8">
    <source>
        <dbReference type="EMBL" id="CAL8136646.1"/>
    </source>
</evidence>
<feature type="domain" description="C2H2-type" evidence="7">
    <location>
        <begin position="940"/>
        <end position="963"/>
    </location>
</feature>
<feature type="compositionally biased region" description="Basic residues" evidence="6">
    <location>
        <begin position="1186"/>
        <end position="1197"/>
    </location>
</feature>
<keyword evidence="2" id="KW-0677">Repeat</keyword>
<protein>
    <recommendedName>
        <fullName evidence="7">C2H2-type domain-containing protein</fullName>
    </recommendedName>
</protein>
<keyword evidence="4" id="KW-0862">Zinc</keyword>
<feature type="region of interest" description="Disordered" evidence="6">
    <location>
        <begin position="1161"/>
        <end position="1221"/>
    </location>
</feature>
<comment type="caution">
    <text evidence="8">The sequence shown here is derived from an EMBL/GenBank/DDBJ whole genome shotgun (WGS) entry which is preliminary data.</text>
</comment>
<dbReference type="PROSITE" id="PS50157">
    <property type="entry name" value="ZINC_FINGER_C2H2_2"/>
    <property type="match status" value="4"/>
</dbReference>
<feature type="compositionally biased region" description="Acidic residues" evidence="6">
    <location>
        <begin position="1203"/>
        <end position="1212"/>
    </location>
</feature>
<dbReference type="PANTHER" id="PTHR24384">
    <property type="entry name" value="FINGER PUTATIVE TRANSCRIPTION FACTOR FAMILY-RELATED"/>
    <property type="match status" value="1"/>
</dbReference>
<feature type="compositionally biased region" description="Acidic residues" evidence="6">
    <location>
        <begin position="65"/>
        <end position="82"/>
    </location>
</feature>
<dbReference type="InterPro" id="IPR036236">
    <property type="entry name" value="Znf_C2H2_sf"/>
</dbReference>
<reference evidence="8 9" key="1">
    <citation type="submission" date="2024-08" db="EMBL/GenBank/DDBJ databases">
        <authorList>
            <person name="Cucini C."/>
            <person name="Frati F."/>
        </authorList>
    </citation>
    <scope>NUCLEOTIDE SEQUENCE [LARGE SCALE GENOMIC DNA]</scope>
</reference>
<evidence type="ECO:0000256" key="1">
    <source>
        <dbReference type="ARBA" id="ARBA00022723"/>
    </source>
</evidence>
<feature type="compositionally biased region" description="Basic and acidic residues" evidence="6">
    <location>
        <begin position="118"/>
        <end position="136"/>
    </location>
</feature>
<feature type="domain" description="C2H2-type" evidence="7">
    <location>
        <begin position="1109"/>
        <end position="1135"/>
    </location>
</feature>
<feature type="compositionally biased region" description="Basic and acidic residues" evidence="6">
    <location>
        <begin position="371"/>
        <end position="384"/>
    </location>
</feature>
<feature type="region of interest" description="Disordered" evidence="6">
    <location>
        <begin position="350"/>
        <end position="410"/>
    </location>
</feature>
<accession>A0ABP1RVH4</accession>
<evidence type="ECO:0000256" key="2">
    <source>
        <dbReference type="ARBA" id="ARBA00022737"/>
    </source>
</evidence>
<feature type="compositionally biased region" description="Basic and acidic residues" evidence="6">
    <location>
        <begin position="752"/>
        <end position="768"/>
    </location>
</feature>
<evidence type="ECO:0000256" key="5">
    <source>
        <dbReference type="PROSITE-ProRule" id="PRU00042"/>
    </source>
</evidence>
<feature type="domain" description="C2H2-type" evidence="7">
    <location>
        <begin position="973"/>
        <end position="997"/>
    </location>
</feature>
<dbReference type="PANTHER" id="PTHR24384:SF192">
    <property type="entry name" value="ZINC FINGER AND BTB DOMAIN-CONTAINING PROTEIN 47"/>
    <property type="match status" value="1"/>
</dbReference>
<keyword evidence="1" id="KW-0479">Metal-binding</keyword>
<feature type="region of interest" description="Disordered" evidence="6">
    <location>
        <begin position="670"/>
        <end position="706"/>
    </location>
</feature>
<gene>
    <name evidence="8" type="ORF">ODALV1_LOCUS26544</name>
</gene>
<evidence type="ECO:0000256" key="4">
    <source>
        <dbReference type="ARBA" id="ARBA00022833"/>
    </source>
</evidence>
<feature type="compositionally biased region" description="Basic and acidic residues" evidence="6">
    <location>
        <begin position="238"/>
        <end position="253"/>
    </location>
</feature>
<evidence type="ECO:0000256" key="6">
    <source>
        <dbReference type="SAM" id="MobiDB-lite"/>
    </source>
</evidence>
<evidence type="ECO:0000259" key="7">
    <source>
        <dbReference type="PROSITE" id="PS50157"/>
    </source>
</evidence>
<keyword evidence="3 5" id="KW-0863">Zinc-finger</keyword>
<name>A0ABP1RVH4_9HEXA</name>
<evidence type="ECO:0000313" key="9">
    <source>
        <dbReference type="Proteomes" id="UP001642540"/>
    </source>
</evidence>